<accession>A0A4R6WEC3</accession>
<organism evidence="1 2">
    <name type="scientific">Sphingobacterium yanglingense</name>
    <dbReference type="NCBI Taxonomy" id="1437280"/>
    <lineage>
        <taxon>Bacteria</taxon>
        <taxon>Pseudomonadati</taxon>
        <taxon>Bacteroidota</taxon>
        <taxon>Sphingobacteriia</taxon>
        <taxon>Sphingobacteriales</taxon>
        <taxon>Sphingobacteriaceae</taxon>
        <taxon>Sphingobacterium</taxon>
    </lineage>
</organism>
<keyword evidence="2" id="KW-1185">Reference proteome</keyword>
<dbReference type="AlphaFoldDB" id="A0A4R6WEC3"/>
<evidence type="ECO:0000313" key="1">
    <source>
        <dbReference type="EMBL" id="TDQ73470.1"/>
    </source>
</evidence>
<dbReference type="EMBL" id="SNYV01000019">
    <property type="protein sequence ID" value="TDQ73470.1"/>
    <property type="molecule type" value="Genomic_DNA"/>
</dbReference>
<comment type="caution">
    <text evidence="1">The sequence shown here is derived from an EMBL/GenBank/DDBJ whole genome shotgun (WGS) entry which is preliminary data.</text>
</comment>
<sequence length="46" mass="5156">MRKEVDLSIEDGPVPSRRRVVHISDLVLSEGDWLMDTVEACAEMGI</sequence>
<name>A0A4R6WEC3_9SPHI</name>
<proteinExistence type="predicted"/>
<protein>
    <submittedName>
        <fullName evidence="1">Uncharacterized protein</fullName>
    </submittedName>
</protein>
<dbReference type="Proteomes" id="UP000295292">
    <property type="component" value="Unassembled WGS sequence"/>
</dbReference>
<dbReference type="RefSeq" id="WP_162850188.1">
    <property type="nucleotide sequence ID" value="NZ_SNYV01000019.1"/>
</dbReference>
<gene>
    <name evidence="1" type="ORF">CLV99_4524</name>
</gene>
<reference evidence="1 2" key="1">
    <citation type="submission" date="2019-03" db="EMBL/GenBank/DDBJ databases">
        <title>Genomic Encyclopedia of Archaeal and Bacterial Type Strains, Phase II (KMG-II): from individual species to whole genera.</title>
        <authorList>
            <person name="Goeker M."/>
        </authorList>
    </citation>
    <scope>NUCLEOTIDE SEQUENCE [LARGE SCALE GENOMIC DNA]</scope>
    <source>
        <strain evidence="1 2">DSM 28353</strain>
    </source>
</reference>
<evidence type="ECO:0000313" key="2">
    <source>
        <dbReference type="Proteomes" id="UP000295292"/>
    </source>
</evidence>